<dbReference type="PANTHER" id="PTHR40460:SF1">
    <property type="entry name" value="CSBD-LIKE DOMAIN-CONTAINING PROTEIN"/>
    <property type="match status" value="1"/>
</dbReference>
<dbReference type="InterPro" id="IPR036629">
    <property type="entry name" value="YjbJ_sf"/>
</dbReference>
<accession>A0A4V4M771</accession>
<dbReference type="OMA" id="MREDKGQ"/>
<evidence type="ECO:0000313" key="2">
    <source>
        <dbReference type="EMBL" id="TIB42154.1"/>
    </source>
</evidence>
<proteinExistence type="predicted"/>
<dbReference type="SUPFAM" id="SSF69047">
    <property type="entry name" value="Hypothetical protein YjbJ"/>
    <property type="match status" value="1"/>
</dbReference>
<name>A0A4V4M771_WALIC</name>
<dbReference type="PANTHER" id="PTHR40460">
    <property type="entry name" value="CHROMOSOME 1, WHOLE GENOME SHOTGUN SEQUENCE"/>
    <property type="match status" value="1"/>
</dbReference>
<evidence type="ECO:0000256" key="1">
    <source>
        <dbReference type="SAM" id="MobiDB-lite"/>
    </source>
</evidence>
<dbReference type="EMBL" id="SPOI01000011">
    <property type="protein sequence ID" value="TIB42154.1"/>
    <property type="molecule type" value="Genomic_DNA"/>
</dbReference>
<feature type="compositionally biased region" description="Basic and acidic residues" evidence="1">
    <location>
        <begin position="77"/>
        <end position="98"/>
    </location>
</feature>
<dbReference type="AlphaFoldDB" id="A0A4V4M771"/>
<feature type="compositionally biased region" description="Polar residues" evidence="1">
    <location>
        <begin position="1"/>
        <end position="17"/>
    </location>
</feature>
<dbReference type="Proteomes" id="UP000310689">
    <property type="component" value="Unassembled WGS sequence"/>
</dbReference>
<gene>
    <name evidence="2" type="ORF">E3P86_00487</name>
</gene>
<comment type="caution">
    <text evidence="2">The sequence shown here is derived from an EMBL/GenBank/DDBJ whole genome shotgun (WGS) entry which is preliminary data.</text>
</comment>
<evidence type="ECO:0008006" key="4">
    <source>
        <dbReference type="Google" id="ProtNLM"/>
    </source>
</evidence>
<evidence type="ECO:0000313" key="3">
    <source>
        <dbReference type="Proteomes" id="UP000310689"/>
    </source>
</evidence>
<feature type="region of interest" description="Disordered" evidence="1">
    <location>
        <begin position="70"/>
        <end position="98"/>
    </location>
</feature>
<protein>
    <recommendedName>
        <fullName evidence="4">CsbD-like domain-containing protein</fullName>
    </recommendedName>
</protein>
<organism evidence="2 3">
    <name type="scientific">Wallemia ichthyophaga</name>
    <dbReference type="NCBI Taxonomy" id="245174"/>
    <lineage>
        <taxon>Eukaryota</taxon>
        <taxon>Fungi</taxon>
        <taxon>Dikarya</taxon>
        <taxon>Basidiomycota</taxon>
        <taxon>Wallemiomycotina</taxon>
        <taxon>Wallemiomycetes</taxon>
        <taxon>Wallemiales</taxon>
        <taxon>Wallemiaceae</taxon>
        <taxon>Wallemia</taxon>
    </lineage>
</organism>
<reference evidence="2 3" key="1">
    <citation type="submission" date="2019-03" db="EMBL/GenBank/DDBJ databases">
        <title>Sequencing 23 genomes of Wallemia ichthyophaga.</title>
        <authorList>
            <person name="Gostincar C."/>
        </authorList>
    </citation>
    <scope>NUCLEOTIDE SEQUENCE [LARGE SCALE GENOMIC DNA]</scope>
    <source>
        <strain evidence="2 3">EXF-6200</strain>
    </source>
</reference>
<sequence>MSSEPSKMNANYDSTMGSVKEQAGNLLGNESLKHSGTQQHASGEAEKKAATAKQYGEGAVDNVAGKAQNIGGAVTGDKSKQAEGAARENKGDTKREFA</sequence>
<feature type="region of interest" description="Disordered" evidence="1">
    <location>
        <begin position="1"/>
        <end position="54"/>
    </location>
</feature>